<dbReference type="InterPro" id="IPR004095">
    <property type="entry name" value="TGS"/>
</dbReference>
<name>A0A1W2ALF6_9BACT</name>
<dbReference type="GO" id="GO:0015969">
    <property type="term" value="P:guanosine tetraphosphate metabolic process"/>
    <property type="evidence" value="ECO:0007669"/>
    <property type="project" value="InterPro"/>
</dbReference>
<dbReference type="PANTHER" id="PTHR21262">
    <property type="entry name" value="GUANOSINE-3',5'-BIS DIPHOSPHATE 3'-PYROPHOSPHOHYDROLASE"/>
    <property type="match status" value="1"/>
</dbReference>
<dbReference type="InterPro" id="IPR043519">
    <property type="entry name" value="NT_sf"/>
</dbReference>
<dbReference type="GO" id="GO:0042594">
    <property type="term" value="P:response to starvation"/>
    <property type="evidence" value="ECO:0007669"/>
    <property type="project" value="TreeGrafter"/>
</dbReference>
<dbReference type="GO" id="GO:0005886">
    <property type="term" value="C:plasma membrane"/>
    <property type="evidence" value="ECO:0007669"/>
    <property type="project" value="TreeGrafter"/>
</dbReference>
<feature type="domain" description="RelA/SpoT" evidence="3">
    <location>
        <begin position="256"/>
        <end position="366"/>
    </location>
</feature>
<dbReference type="Gene3D" id="3.30.460.10">
    <property type="entry name" value="Beta Polymerase, domain 2"/>
    <property type="match status" value="1"/>
</dbReference>
<reference evidence="4 5" key="1">
    <citation type="submission" date="2017-04" db="EMBL/GenBank/DDBJ databases">
        <authorList>
            <person name="Afonso C.L."/>
            <person name="Miller P.J."/>
            <person name="Scott M.A."/>
            <person name="Spackman E."/>
            <person name="Goraichik I."/>
            <person name="Dimitrov K.M."/>
            <person name="Suarez D.L."/>
            <person name="Swayne D.E."/>
        </authorList>
    </citation>
    <scope>NUCLEOTIDE SEQUENCE [LARGE SCALE GENOMIC DNA]</scope>
    <source>
        <strain evidence="4 5">DSM 3385</strain>
    </source>
</reference>
<evidence type="ECO:0000313" key="4">
    <source>
        <dbReference type="EMBL" id="SMC61281.1"/>
    </source>
</evidence>
<dbReference type="Pfam" id="PF02824">
    <property type="entry name" value="TGS"/>
    <property type="match status" value="1"/>
</dbReference>
<keyword evidence="4" id="KW-0808">Transferase</keyword>
<dbReference type="Pfam" id="PF04607">
    <property type="entry name" value="RelA_SpoT"/>
    <property type="match status" value="1"/>
</dbReference>
<dbReference type="RefSeq" id="WP_170923732.1">
    <property type="nucleotide sequence ID" value="NZ_FWXY01000005.1"/>
</dbReference>
<evidence type="ECO:0000259" key="3">
    <source>
        <dbReference type="SMART" id="SM00954"/>
    </source>
</evidence>
<dbReference type="InterPro" id="IPR012676">
    <property type="entry name" value="TGS-like"/>
</dbReference>
<dbReference type="GO" id="GO:0008728">
    <property type="term" value="F:GTP diphosphokinase activity"/>
    <property type="evidence" value="ECO:0007669"/>
    <property type="project" value="TreeGrafter"/>
</dbReference>
<dbReference type="InterPro" id="IPR007685">
    <property type="entry name" value="RelA_SpoT"/>
</dbReference>
<dbReference type="CDD" id="cd05399">
    <property type="entry name" value="NT_Rel-Spo_like"/>
    <property type="match status" value="1"/>
</dbReference>
<dbReference type="GO" id="GO:0016301">
    <property type="term" value="F:kinase activity"/>
    <property type="evidence" value="ECO:0007669"/>
    <property type="project" value="UniProtKB-KW"/>
</dbReference>
<gene>
    <name evidence="4" type="ORF">SAMN02746065_105182</name>
</gene>
<dbReference type="Gene3D" id="1.10.3210.10">
    <property type="entry name" value="Hypothetical protein af1432"/>
    <property type="match status" value="1"/>
</dbReference>
<keyword evidence="5" id="KW-1185">Reference proteome</keyword>
<dbReference type="SUPFAM" id="SSF81271">
    <property type="entry name" value="TGS-like"/>
    <property type="match status" value="1"/>
</dbReference>
<dbReference type="GO" id="GO:0008893">
    <property type="term" value="F:guanosine-3',5'-bis(diphosphate) 3'-diphosphatase activity"/>
    <property type="evidence" value="ECO:0007669"/>
    <property type="project" value="TreeGrafter"/>
</dbReference>
<sequence>MNDHQAVKRPYVVEELAKELPLDNFKNVIALCSRENPGKGKNLVLKALAFAHKHHAGQTRRSGEQYITHPIAAAEILAGDLGLSDPELIAAAILHDIVEDVPGLNLHDIQRLFGKNVAAFVDGCTKFKLSRMKASQSKDLTYQKMVLMASKHPEILLIKMADRMHNMETLGALQESRRQRIAQETMEVYAPLAAKLNLFTFKRRLYHLSLQQRFPKKSKRLMGMLNKLMESREVKEMKSGFEAVCAELPFPVTVKARLKTLWSLYSPAKKTLERENAENMVDFTIILHTDVIPECYRVLGMVNQLYPPVPKSIRDYIANPKVNGYQSLHVRISCKDRKYLVKIRNREMNQVAQRGVLLHWDDKEMFREYRQMISDALKNIGEFEGSPAGRKNLFGQLSQEQEIFVYTPRGDIEYLPQGSVVLDFAYKVHTSLGDRCKYAWVNNLRVSPGYQLSDGDMVKIVTDQKVLGVGPGFEQICKTPKARNAVNKYLQKRRRVHAIKIGWDFLLQEMNRHGISINLLYSPSMSNFLIYKNFDSLDDLFESVGQDIVQPREILWEMASILSQTGKRVMEKKGVRNFINISRVEPGVHKFSRCCKPLPGLENTVATLSKRGVSFHRDHCREYMASSSYSADKILDVYWDLASVWRNALKFKLFLKGKTVGECLKVMADIPHGVTLHQIEQTGNEGKGVTMLVTLIGFNASKTFFESFEQRDFYPVIEAYGRDSINF</sequence>
<accession>A0A1W2ALF6</accession>
<comment type="similarity">
    <text evidence="1">Belongs to the RelA/SpoT family.</text>
</comment>
<dbReference type="EMBL" id="FWXY01000005">
    <property type="protein sequence ID" value="SMC61281.1"/>
    <property type="molecule type" value="Genomic_DNA"/>
</dbReference>
<evidence type="ECO:0000259" key="2">
    <source>
        <dbReference type="SMART" id="SM00471"/>
    </source>
</evidence>
<dbReference type="Gene3D" id="3.10.20.30">
    <property type="match status" value="1"/>
</dbReference>
<keyword evidence="4" id="KW-0418">Kinase</keyword>
<protein>
    <submittedName>
        <fullName evidence="4">GTP pyrophosphokinase</fullName>
    </submittedName>
</protein>
<dbReference type="FunFam" id="3.10.20.30:FF:000002">
    <property type="entry name" value="GTP pyrophosphokinase (RelA/SpoT)"/>
    <property type="match status" value="1"/>
</dbReference>
<dbReference type="SMART" id="SM00471">
    <property type="entry name" value="HDc"/>
    <property type="match status" value="1"/>
</dbReference>
<dbReference type="SUPFAM" id="SSF109604">
    <property type="entry name" value="HD-domain/PDEase-like"/>
    <property type="match status" value="1"/>
</dbReference>
<dbReference type="PANTHER" id="PTHR21262:SF36">
    <property type="entry name" value="BIFUNCTIONAL (P)PPGPP SYNTHASE_HYDROLASE SPOT"/>
    <property type="match status" value="1"/>
</dbReference>
<feature type="domain" description="HD/PDEase" evidence="2">
    <location>
        <begin position="62"/>
        <end position="176"/>
    </location>
</feature>
<dbReference type="CDD" id="cd00077">
    <property type="entry name" value="HDc"/>
    <property type="match status" value="1"/>
</dbReference>
<dbReference type="InterPro" id="IPR012675">
    <property type="entry name" value="Beta-grasp_dom_sf"/>
</dbReference>
<dbReference type="Pfam" id="PF13328">
    <property type="entry name" value="HD_4"/>
    <property type="match status" value="1"/>
</dbReference>
<dbReference type="SUPFAM" id="SSF81301">
    <property type="entry name" value="Nucleotidyltransferase"/>
    <property type="match status" value="1"/>
</dbReference>
<dbReference type="Proteomes" id="UP000192418">
    <property type="component" value="Unassembled WGS sequence"/>
</dbReference>
<dbReference type="AlphaFoldDB" id="A0A1W2ALF6"/>
<proteinExistence type="inferred from homology"/>
<evidence type="ECO:0000313" key="5">
    <source>
        <dbReference type="Proteomes" id="UP000192418"/>
    </source>
</evidence>
<dbReference type="InterPro" id="IPR003607">
    <property type="entry name" value="HD/PDEase_dom"/>
</dbReference>
<dbReference type="SMART" id="SM00954">
    <property type="entry name" value="RelA_SpoT"/>
    <property type="match status" value="1"/>
</dbReference>
<evidence type="ECO:0000256" key="1">
    <source>
        <dbReference type="ARBA" id="ARBA00007476"/>
    </source>
</evidence>
<organism evidence="4 5">
    <name type="scientific">Desulfocicer vacuolatum DSM 3385</name>
    <dbReference type="NCBI Taxonomy" id="1121400"/>
    <lineage>
        <taxon>Bacteria</taxon>
        <taxon>Pseudomonadati</taxon>
        <taxon>Thermodesulfobacteriota</taxon>
        <taxon>Desulfobacteria</taxon>
        <taxon>Desulfobacterales</taxon>
        <taxon>Desulfobacteraceae</taxon>
        <taxon>Desulfocicer</taxon>
    </lineage>
</organism>
<dbReference type="STRING" id="1121400.SAMN02746065_105182"/>